<dbReference type="EMBL" id="QPIJ01000001">
    <property type="protein sequence ID" value="RCV93711.1"/>
    <property type="molecule type" value="Genomic_DNA"/>
</dbReference>
<keyword evidence="2" id="KW-1185">Reference proteome</keyword>
<dbReference type="Proteomes" id="UP000253204">
    <property type="component" value="Unassembled WGS sequence"/>
</dbReference>
<evidence type="ECO:0000313" key="1">
    <source>
        <dbReference type="EMBL" id="RCV93711.1"/>
    </source>
</evidence>
<dbReference type="AlphaFoldDB" id="A0A368U9V5"/>
<protein>
    <submittedName>
        <fullName evidence="1">Uncharacterized protein</fullName>
    </submittedName>
</protein>
<accession>A0A368U9V5</accession>
<proteinExistence type="predicted"/>
<evidence type="ECO:0000313" key="2">
    <source>
        <dbReference type="Proteomes" id="UP000253204"/>
    </source>
</evidence>
<organism evidence="1 2">
    <name type="scientific">Vreelandella rituensis</name>
    <dbReference type="NCBI Taxonomy" id="2282306"/>
    <lineage>
        <taxon>Bacteria</taxon>
        <taxon>Pseudomonadati</taxon>
        <taxon>Pseudomonadota</taxon>
        <taxon>Gammaproteobacteria</taxon>
        <taxon>Oceanospirillales</taxon>
        <taxon>Halomonadaceae</taxon>
        <taxon>Vreelandella</taxon>
    </lineage>
</organism>
<sequence>MPLSAEEKGRIMRERGESGRVATGNMRRFTIQFTDGKSTTMLDPKGGTVGDVWESAEDRLGKGRINNVIVQGED</sequence>
<reference evidence="1 2" key="1">
    <citation type="submission" date="2018-07" db="EMBL/GenBank/DDBJ databases">
        <title>Halomonas rutogse sp. nov., isolated from Lake TangqianCo on Tibetan Plateau.</title>
        <authorList>
            <person name="Lu H."/>
            <person name="Xing P."/>
            <person name="Wu Q."/>
        </authorList>
    </citation>
    <scope>NUCLEOTIDE SEQUENCE [LARGE SCALE GENOMIC DNA]</scope>
    <source>
        <strain evidence="1 2">TQ8S</strain>
    </source>
</reference>
<name>A0A368U9V5_9GAMM</name>
<gene>
    <name evidence="1" type="ORF">DU506_00730</name>
</gene>
<comment type="caution">
    <text evidence="1">The sequence shown here is derived from an EMBL/GenBank/DDBJ whole genome shotgun (WGS) entry which is preliminary data.</text>
</comment>